<reference evidence="3" key="1">
    <citation type="journal article" date="2016" name="Nat. Commun.">
        <title>The Gonium pectorale genome demonstrates co-option of cell cycle regulation during the evolution of multicellularity.</title>
        <authorList>
            <person name="Hanschen E.R."/>
            <person name="Marriage T.N."/>
            <person name="Ferris P.J."/>
            <person name="Hamaji T."/>
            <person name="Toyoda A."/>
            <person name="Fujiyama A."/>
            <person name="Neme R."/>
            <person name="Noguchi H."/>
            <person name="Minakuchi Y."/>
            <person name="Suzuki M."/>
            <person name="Kawai-Toyooka H."/>
            <person name="Smith D.R."/>
            <person name="Sparks H."/>
            <person name="Anderson J."/>
            <person name="Bakaric R."/>
            <person name="Luria V."/>
            <person name="Karger A."/>
            <person name="Kirschner M.W."/>
            <person name="Durand P.M."/>
            <person name="Michod R.E."/>
            <person name="Nozaki H."/>
            <person name="Olson B.J."/>
        </authorList>
    </citation>
    <scope>NUCLEOTIDE SEQUENCE [LARGE SCALE GENOMIC DNA]</scope>
    <source>
        <strain evidence="3">NIES-2863</strain>
    </source>
</reference>
<accession>A0A150GND3</accession>
<keyword evidence="3" id="KW-1185">Reference proteome</keyword>
<organism evidence="2 3">
    <name type="scientific">Gonium pectorale</name>
    <name type="common">Green alga</name>
    <dbReference type="NCBI Taxonomy" id="33097"/>
    <lineage>
        <taxon>Eukaryota</taxon>
        <taxon>Viridiplantae</taxon>
        <taxon>Chlorophyta</taxon>
        <taxon>core chlorophytes</taxon>
        <taxon>Chlorophyceae</taxon>
        <taxon>CS clade</taxon>
        <taxon>Chlamydomonadales</taxon>
        <taxon>Volvocaceae</taxon>
        <taxon>Gonium</taxon>
    </lineage>
</organism>
<comment type="caution">
    <text evidence="2">The sequence shown here is derived from an EMBL/GenBank/DDBJ whole genome shotgun (WGS) entry which is preliminary data.</text>
</comment>
<protein>
    <recommendedName>
        <fullName evidence="4">Pherophorin domain-containing protein</fullName>
    </recommendedName>
</protein>
<keyword evidence="1" id="KW-0732">Signal</keyword>
<feature type="signal peptide" evidence="1">
    <location>
        <begin position="1"/>
        <end position="36"/>
    </location>
</feature>
<proteinExistence type="predicted"/>
<evidence type="ECO:0008006" key="4">
    <source>
        <dbReference type="Google" id="ProtNLM"/>
    </source>
</evidence>
<dbReference type="EMBL" id="LSYV01000014">
    <property type="protein sequence ID" value="KXZ51327.1"/>
    <property type="molecule type" value="Genomic_DNA"/>
</dbReference>
<sequence length="344" mass="36894">MRPPRRSSAGPCTAGGGALPHLSASRLLLLLGLATALSSSAAKFGPGAGDLTNTMFVAGVEILKPEETGVYQDAQTDYWRTVAALPASTTPYNPHPTSPPTNFGCPASRYSMTGPVTFLITNALVVPGVKLPVVRSCLIPRNRPVIVNIFDDIKFYAPPLGSATRWAREFGSATVRLSPESLSSMAQSTVQRLNPRTCITASINGTEIPNIESFFHVAQTVNDLFVGPGFLTTVRDVLKLGSSIPGADDLYQKGYKDADFASAGYFLYLPKGFSKCATYTIRFGIRRGCTGNNSFTFWAKGTDDALPEGRNCWPNRGSCAGEFRQVPLGVPTAEAVFEYTITVF</sequence>
<evidence type="ECO:0000313" key="3">
    <source>
        <dbReference type="Proteomes" id="UP000075714"/>
    </source>
</evidence>
<feature type="chain" id="PRO_5007562171" description="Pherophorin domain-containing protein" evidence="1">
    <location>
        <begin position="37"/>
        <end position="344"/>
    </location>
</feature>
<gene>
    <name evidence="2" type="ORF">GPECTOR_13g814</name>
</gene>
<name>A0A150GND3_GONPE</name>
<evidence type="ECO:0000256" key="1">
    <source>
        <dbReference type="SAM" id="SignalP"/>
    </source>
</evidence>
<dbReference type="AlphaFoldDB" id="A0A150GND3"/>
<dbReference type="Proteomes" id="UP000075714">
    <property type="component" value="Unassembled WGS sequence"/>
</dbReference>
<evidence type="ECO:0000313" key="2">
    <source>
        <dbReference type="EMBL" id="KXZ51327.1"/>
    </source>
</evidence>